<dbReference type="EMBL" id="JACXVP010000008">
    <property type="protein sequence ID" value="KAG5592170.1"/>
    <property type="molecule type" value="Genomic_DNA"/>
</dbReference>
<evidence type="ECO:0000256" key="1">
    <source>
        <dbReference type="SAM" id="MobiDB-lite"/>
    </source>
</evidence>
<accession>A0A9J5XWQ1</accession>
<feature type="region of interest" description="Disordered" evidence="1">
    <location>
        <begin position="1"/>
        <end position="21"/>
    </location>
</feature>
<dbReference type="Proteomes" id="UP000824120">
    <property type="component" value="Chromosome 8"/>
</dbReference>
<sequence length="121" mass="14533">MRRQENHMEEMHEPRKLTTRNITKQSIWNETQKLMCTPSNQQNKMELEEEEQEEIKQAADKLKWGHQKGVYTVKEGYQQLCSRNPVIDNWPRKLIWRTKLPPKVVFSPGQLYMRHVSPKTT</sequence>
<reference evidence="2 3" key="1">
    <citation type="submission" date="2020-09" db="EMBL/GenBank/DDBJ databases">
        <title>De no assembly of potato wild relative species, Solanum commersonii.</title>
        <authorList>
            <person name="Cho K."/>
        </authorList>
    </citation>
    <scope>NUCLEOTIDE SEQUENCE [LARGE SCALE GENOMIC DNA]</scope>
    <source>
        <strain evidence="2">LZ3.2</strain>
        <tissue evidence="2">Leaf</tissue>
    </source>
</reference>
<protein>
    <submittedName>
        <fullName evidence="2">Uncharacterized protein</fullName>
    </submittedName>
</protein>
<keyword evidence="3" id="KW-1185">Reference proteome</keyword>
<organism evidence="2 3">
    <name type="scientific">Solanum commersonii</name>
    <name type="common">Commerson's wild potato</name>
    <name type="synonym">Commerson's nightshade</name>
    <dbReference type="NCBI Taxonomy" id="4109"/>
    <lineage>
        <taxon>Eukaryota</taxon>
        <taxon>Viridiplantae</taxon>
        <taxon>Streptophyta</taxon>
        <taxon>Embryophyta</taxon>
        <taxon>Tracheophyta</taxon>
        <taxon>Spermatophyta</taxon>
        <taxon>Magnoliopsida</taxon>
        <taxon>eudicotyledons</taxon>
        <taxon>Gunneridae</taxon>
        <taxon>Pentapetalae</taxon>
        <taxon>asterids</taxon>
        <taxon>lamiids</taxon>
        <taxon>Solanales</taxon>
        <taxon>Solanaceae</taxon>
        <taxon>Solanoideae</taxon>
        <taxon>Solaneae</taxon>
        <taxon>Solanum</taxon>
    </lineage>
</organism>
<evidence type="ECO:0000313" key="3">
    <source>
        <dbReference type="Proteomes" id="UP000824120"/>
    </source>
</evidence>
<evidence type="ECO:0000313" key="2">
    <source>
        <dbReference type="EMBL" id="KAG5592170.1"/>
    </source>
</evidence>
<gene>
    <name evidence="2" type="ORF">H5410_042684</name>
</gene>
<feature type="compositionally biased region" description="Basic and acidic residues" evidence="1">
    <location>
        <begin position="1"/>
        <end position="16"/>
    </location>
</feature>
<comment type="caution">
    <text evidence="2">The sequence shown here is derived from an EMBL/GenBank/DDBJ whole genome shotgun (WGS) entry which is preliminary data.</text>
</comment>
<dbReference type="AlphaFoldDB" id="A0A9J5XWQ1"/>
<proteinExistence type="predicted"/>
<name>A0A9J5XWQ1_SOLCO</name>